<dbReference type="InParanoid" id="A0A4W3IL67"/>
<dbReference type="PANTHER" id="PTHR46780">
    <property type="entry name" value="PROTEIN EVA-1"/>
    <property type="match status" value="1"/>
</dbReference>
<dbReference type="Gene3D" id="2.60.120.740">
    <property type="match status" value="2"/>
</dbReference>
<keyword evidence="3 9" id="KW-0812">Transmembrane</keyword>
<keyword evidence="12" id="KW-1185">Reference proteome</keyword>
<evidence type="ECO:0000256" key="1">
    <source>
        <dbReference type="ARBA" id="ARBA00004167"/>
    </source>
</evidence>
<dbReference type="Pfam" id="PF02140">
    <property type="entry name" value="SUEL_Lectin"/>
    <property type="match status" value="2"/>
</dbReference>
<dbReference type="FunFam" id="2.60.120.740:FF:000003">
    <property type="entry name" value="Protein eva-1 homolog C"/>
    <property type="match status" value="1"/>
</dbReference>
<sequence length="458" mass="51323">MATRQEGFKQHVSLPRLCGHIMFLLHGCQRRQIPVLVSLMCILLTWTEDISALGVFSGYLSKVLRNHTEHACDGGHLKLICPRGTTLSVQSAFYGREVPSSQLCPSLRPTDTGEENMNCSAPTTLQKILDECQDHHSCQLLVNRRVFGLDPCPGTSKYLLVSYKCKPNEYKSKVACEGRELKIRCSNSTLINVYSATYGRILHGNKACPPSNPQLPNQECVSHTALEIMARNCYGKRSCRVNVSSRYFGDPCFPGMEKYLSIVYVCVPKMLLQVADPSLSGRKPSPVQNDDAHIPSQAQKFRFSMKEGEVFITSLATFAYIQRHLEMAGLLFMSSVCIGLILTLCVLVIRVPCRSDLQKLWNHSHHRRTIDGYEDDDDDDDDSTEAEDSGDGGRGGDEEKSSDFSFEALTNLYGTAEPSSAEAVEIAERIERRDRIIQEIWMNGGLELPTMRTLNQYY</sequence>
<feature type="transmembrane region" description="Helical" evidence="9">
    <location>
        <begin position="327"/>
        <end position="349"/>
    </location>
</feature>
<dbReference type="PROSITE" id="PS50228">
    <property type="entry name" value="SUEL_LECTIN"/>
    <property type="match status" value="2"/>
</dbReference>
<keyword evidence="5" id="KW-0677">Repeat</keyword>
<protein>
    <recommendedName>
        <fullName evidence="10">SUEL-type lectin domain-containing protein</fullName>
    </recommendedName>
</protein>
<dbReference type="OrthoDB" id="5970528at2759"/>
<accession>A0A4W3IL67</accession>
<comment type="subcellular location">
    <subcellularLocation>
        <location evidence="1">Membrane</location>
        <topology evidence="1">Single-pass membrane protein</topology>
    </subcellularLocation>
</comment>
<dbReference type="RefSeq" id="XP_007904898.1">
    <property type="nucleotide sequence ID" value="XM_007906707.2"/>
</dbReference>
<dbReference type="GO" id="GO:0016020">
    <property type="term" value="C:membrane"/>
    <property type="evidence" value="ECO:0007669"/>
    <property type="project" value="UniProtKB-SubCell"/>
</dbReference>
<keyword evidence="7 9" id="KW-0472">Membrane</keyword>
<evidence type="ECO:0000256" key="2">
    <source>
        <dbReference type="ARBA" id="ARBA00006023"/>
    </source>
</evidence>
<name>A0A4W3IL67_CALMI</name>
<reference evidence="11" key="4">
    <citation type="submission" date="2025-08" db="UniProtKB">
        <authorList>
            <consortium name="Ensembl"/>
        </authorList>
    </citation>
    <scope>IDENTIFICATION</scope>
</reference>
<dbReference type="InterPro" id="IPR043159">
    <property type="entry name" value="Lectin_gal-bd_sf"/>
</dbReference>
<reference evidence="12" key="1">
    <citation type="journal article" date="2006" name="Science">
        <title>Ancient noncoding elements conserved in the human genome.</title>
        <authorList>
            <person name="Venkatesh B."/>
            <person name="Kirkness E.F."/>
            <person name="Loh Y.H."/>
            <person name="Halpern A.L."/>
            <person name="Lee A.P."/>
            <person name="Johnson J."/>
            <person name="Dandona N."/>
            <person name="Viswanathan L.D."/>
            <person name="Tay A."/>
            <person name="Venter J.C."/>
            <person name="Strausberg R.L."/>
            <person name="Brenner S."/>
        </authorList>
    </citation>
    <scope>NUCLEOTIDE SEQUENCE [LARGE SCALE GENOMIC DNA]</scope>
</reference>
<evidence type="ECO:0000313" key="11">
    <source>
        <dbReference type="Ensembl" id="ENSCMIP00000029807.1"/>
    </source>
</evidence>
<dbReference type="Ensembl" id="ENSCMIT00000030273.1">
    <property type="protein sequence ID" value="ENSCMIP00000029807.1"/>
    <property type="gene ID" value="ENSCMIG00000012870.1"/>
</dbReference>
<dbReference type="InterPro" id="IPR039500">
    <property type="entry name" value="EVA1_dom"/>
</dbReference>
<evidence type="ECO:0000313" key="12">
    <source>
        <dbReference type="Proteomes" id="UP000314986"/>
    </source>
</evidence>
<dbReference type="KEGG" id="cmk:103187287"/>
<keyword evidence="6 9" id="KW-1133">Transmembrane helix</keyword>
<feature type="domain" description="SUEL-type lectin" evidence="10">
    <location>
        <begin position="175"/>
        <end position="267"/>
    </location>
</feature>
<dbReference type="AlphaFoldDB" id="A0A4W3IL67"/>
<evidence type="ECO:0000256" key="7">
    <source>
        <dbReference type="ARBA" id="ARBA00023136"/>
    </source>
</evidence>
<evidence type="ECO:0000256" key="4">
    <source>
        <dbReference type="ARBA" id="ARBA00022734"/>
    </source>
</evidence>
<dbReference type="GeneID" id="103187287"/>
<reference evidence="12" key="3">
    <citation type="journal article" date="2014" name="Nature">
        <title>Elephant shark genome provides unique insights into gnathostome evolution.</title>
        <authorList>
            <consortium name="International Elephant Shark Genome Sequencing Consortium"/>
            <person name="Venkatesh B."/>
            <person name="Lee A.P."/>
            <person name="Ravi V."/>
            <person name="Maurya A.K."/>
            <person name="Lian M.M."/>
            <person name="Swann J.B."/>
            <person name="Ohta Y."/>
            <person name="Flajnik M.F."/>
            <person name="Sutoh Y."/>
            <person name="Kasahara M."/>
            <person name="Hoon S."/>
            <person name="Gangu V."/>
            <person name="Roy S.W."/>
            <person name="Irimia M."/>
            <person name="Korzh V."/>
            <person name="Kondrychyn I."/>
            <person name="Lim Z.W."/>
            <person name="Tay B.H."/>
            <person name="Tohari S."/>
            <person name="Kong K.W."/>
            <person name="Ho S."/>
            <person name="Lorente-Galdos B."/>
            <person name="Quilez J."/>
            <person name="Marques-Bonet T."/>
            <person name="Raney B.J."/>
            <person name="Ingham P.W."/>
            <person name="Tay A."/>
            <person name="Hillier L.W."/>
            <person name="Minx P."/>
            <person name="Boehm T."/>
            <person name="Wilson R.K."/>
            <person name="Brenner S."/>
            <person name="Warren W.C."/>
        </authorList>
    </citation>
    <scope>NUCLEOTIDE SEQUENCE [LARGE SCALE GENOMIC DNA]</scope>
</reference>
<dbReference type="CDD" id="cd22828">
    <property type="entry name" value="Gal_Rha_Lectin_EVA1_EVA1C_rpt1"/>
    <property type="match status" value="1"/>
</dbReference>
<feature type="domain" description="SUEL-type lectin" evidence="10">
    <location>
        <begin position="71"/>
        <end position="166"/>
    </location>
</feature>
<dbReference type="Proteomes" id="UP000314986">
    <property type="component" value="Unassembled WGS sequence"/>
</dbReference>
<reference evidence="12" key="2">
    <citation type="journal article" date="2007" name="PLoS Biol.">
        <title>Survey sequencing and comparative analysis of the elephant shark (Callorhinchus milii) genome.</title>
        <authorList>
            <person name="Venkatesh B."/>
            <person name="Kirkness E.F."/>
            <person name="Loh Y.H."/>
            <person name="Halpern A.L."/>
            <person name="Lee A.P."/>
            <person name="Johnson J."/>
            <person name="Dandona N."/>
            <person name="Viswanathan L.D."/>
            <person name="Tay A."/>
            <person name="Venter J.C."/>
            <person name="Strausberg R.L."/>
            <person name="Brenner S."/>
        </authorList>
    </citation>
    <scope>NUCLEOTIDE SEQUENCE [LARGE SCALE GENOMIC DNA]</scope>
</reference>
<evidence type="ECO:0000256" key="3">
    <source>
        <dbReference type="ARBA" id="ARBA00022692"/>
    </source>
</evidence>
<reference evidence="11" key="5">
    <citation type="submission" date="2025-09" db="UniProtKB">
        <authorList>
            <consortium name="Ensembl"/>
        </authorList>
    </citation>
    <scope>IDENTIFICATION</scope>
</reference>
<keyword evidence="4" id="KW-0430">Lectin</keyword>
<evidence type="ECO:0000256" key="9">
    <source>
        <dbReference type="SAM" id="Phobius"/>
    </source>
</evidence>
<evidence type="ECO:0000256" key="5">
    <source>
        <dbReference type="ARBA" id="ARBA00022737"/>
    </source>
</evidence>
<proteinExistence type="inferred from homology"/>
<dbReference type="Pfam" id="PF14851">
    <property type="entry name" value="FAM176"/>
    <property type="match status" value="1"/>
</dbReference>
<evidence type="ECO:0000256" key="8">
    <source>
        <dbReference type="SAM" id="MobiDB-lite"/>
    </source>
</evidence>
<organism evidence="11 12">
    <name type="scientific">Callorhinchus milii</name>
    <name type="common">Ghost shark</name>
    <dbReference type="NCBI Taxonomy" id="7868"/>
    <lineage>
        <taxon>Eukaryota</taxon>
        <taxon>Metazoa</taxon>
        <taxon>Chordata</taxon>
        <taxon>Craniata</taxon>
        <taxon>Vertebrata</taxon>
        <taxon>Chondrichthyes</taxon>
        <taxon>Holocephali</taxon>
        <taxon>Chimaeriformes</taxon>
        <taxon>Callorhinchidae</taxon>
        <taxon>Callorhinchus</taxon>
    </lineage>
</organism>
<dbReference type="CDD" id="cd22829">
    <property type="entry name" value="Gal_Rha_Lectin_EVA1_EVA1C_rpt2"/>
    <property type="match status" value="1"/>
</dbReference>
<dbReference type="GeneTree" id="ENSGT00940000163305"/>
<gene>
    <name evidence="11" type="primary">eva1c</name>
</gene>
<feature type="region of interest" description="Disordered" evidence="8">
    <location>
        <begin position="369"/>
        <end position="401"/>
    </location>
</feature>
<feature type="compositionally biased region" description="Acidic residues" evidence="8">
    <location>
        <begin position="372"/>
        <end position="390"/>
    </location>
</feature>
<comment type="similarity">
    <text evidence="2">Belongs to the EVA1 family.</text>
</comment>
<dbReference type="InterPro" id="IPR000922">
    <property type="entry name" value="Lectin_gal-bd_dom"/>
</dbReference>
<dbReference type="STRING" id="7868.ENSCMIP00000029807"/>
<evidence type="ECO:0000256" key="6">
    <source>
        <dbReference type="ARBA" id="ARBA00022989"/>
    </source>
</evidence>
<evidence type="ECO:0000259" key="10">
    <source>
        <dbReference type="PROSITE" id="PS50228"/>
    </source>
</evidence>
<dbReference type="GO" id="GO:0030246">
    <property type="term" value="F:carbohydrate binding"/>
    <property type="evidence" value="ECO:0007669"/>
    <property type="project" value="UniProtKB-KW"/>
</dbReference>
<dbReference type="CTD" id="59271"/>